<evidence type="ECO:0000256" key="13">
    <source>
        <dbReference type="ARBA" id="ARBA00059589"/>
    </source>
</evidence>
<evidence type="ECO:0000259" key="19">
    <source>
        <dbReference type="Pfam" id="PF00742"/>
    </source>
</evidence>
<dbReference type="InterPro" id="IPR011147">
    <property type="entry name" value="Bifunc_Aspkin/hSer_DH"/>
</dbReference>
<dbReference type="InterPro" id="IPR001342">
    <property type="entry name" value="HDH_cat"/>
</dbReference>
<dbReference type="PANTHER" id="PTHR43070:SF5">
    <property type="entry name" value="HOMOSERINE DEHYDROGENASE"/>
    <property type="match status" value="1"/>
</dbReference>
<keyword evidence="8 14" id="KW-0791">Threonine biosynthesis</keyword>
<keyword evidence="10 14" id="KW-0560">Oxidoreductase</keyword>
<dbReference type="AlphaFoldDB" id="A0A0E9NCX6"/>
<dbReference type="InterPro" id="IPR022697">
    <property type="entry name" value="HDH_short"/>
</dbReference>
<dbReference type="GO" id="GO:0004412">
    <property type="term" value="F:homoserine dehydrogenase activity"/>
    <property type="evidence" value="ECO:0007669"/>
    <property type="project" value="UniProtKB-EC"/>
</dbReference>
<dbReference type="GO" id="GO:0009086">
    <property type="term" value="P:methionine biosynthetic process"/>
    <property type="evidence" value="ECO:0007669"/>
    <property type="project" value="UniProtKB-KW"/>
</dbReference>
<comment type="function">
    <text evidence="13">Catalyzes the conversion of L-aspartate-beta-semialdehyde (L-Asa) to L-homoserine (L-Hse), the third step in the biosynthesis of amino acids that derive from aspartate (the aspartate family of amino acids), including methioinine and threonine, the latter of which is a precursor to isoleucine; production of homoserine leads to a branch-point in the pathway as it can either be O-phosphorylated for processing to threonine, or O-acylated for processing to methionine.</text>
</comment>
<feature type="active site" description="Proton donor" evidence="15">
    <location>
        <position position="225"/>
    </location>
</feature>
<evidence type="ECO:0000256" key="18">
    <source>
        <dbReference type="RuleBase" id="RU004171"/>
    </source>
</evidence>
<comment type="caution">
    <text evidence="21">The sequence shown here is derived from an EMBL/GenBank/DDBJ whole genome shotgun (WGS) entry which is preliminary data.</text>
</comment>
<dbReference type="UniPathway" id="UPA00051">
    <property type="reaction ID" value="UER00465"/>
</dbReference>
<accession>A0A0E9NCX6</accession>
<dbReference type="UniPathway" id="UPA00050">
    <property type="reaction ID" value="UER00063"/>
</dbReference>
<dbReference type="SUPFAM" id="SSF51735">
    <property type="entry name" value="NAD(P)-binding Rossmann-fold domains"/>
    <property type="match status" value="1"/>
</dbReference>
<feature type="binding site" evidence="16">
    <location>
        <position position="117"/>
    </location>
    <ligand>
        <name>NADPH</name>
        <dbReference type="ChEBI" id="CHEBI:57783"/>
    </ligand>
</feature>
<reference evidence="21 22" key="1">
    <citation type="journal article" date="2011" name="J. Gen. Appl. Microbiol.">
        <title>Draft genome sequencing of the enigmatic yeast Saitoella complicata.</title>
        <authorList>
            <person name="Nishida H."/>
            <person name="Hamamoto M."/>
            <person name="Sugiyama J."/>
        </authorList>
    </citation>
    <scope>NUCLEOTIDE SEQUENCE [LARGE SCALE GENOMIC DNA]</scope>
    <source>
        <strain evidence="21 22">NRRL Y-17804</strain>
    </source>
</reference>
<evidence type="ECO:0000256" key="16">
    <source>
        <dbReference type="PIRSR" id="PIRSR036497-2"/>
    </source>
</evidence>
<dbReference type="OMA" id="IYTRCYS"/>
<evidence type="ECO:0000256" key="15">
    <source>
        <dbReference type="PIRSR" id="PIRSR036497-1"/>
    </source>
</evidence>
<dbReference type="PANTHER" id="PTHR43070">
    <property type="match status" value="1"/>
</dbReference>
<evidence type="ECO:0000256" key="14">
    <source>
        <dbReference type="PIRNR" id="PIRNR036497"/>
    </source>
</evidence>
<dbReference type="EC" id="1.1.1.3" evidence="5 14"/>
<feature type="binding site" evidence="16">
    <location>
        <position position="93"/>
    </location>
    <ligand>
        <name>NADPH</name>
        <dbReference type="ChEBI" id="CHEBI:57783"/>
    </ligand>
</feature>
<evidence type="ECO:0000256" key="2">
    <source>
        <dbReference type="ARBA" id="ARBA00005056"/>
    </source>
</evidence>
<dbReference type="InterPro" id="IPR036291">
    <property type="entry name" value="NAD(P)-bd_dom_sf"/>
</dbReference>
<dbReference type="Gene3D" id="3.40.50.720">
    <property type="entry name" value="NAD(P)-binding Rossmann-like Domain"/>
    <property type="match status" value="1"/>
</dbReference>
<comment type="similarity">
    <text evidence="4 14 18">Belongs to the homoserine dehydrogenase family.</text>
</comment>
<dbReference type="Pfam" id="PF03447">
    <property type="entry name" value="NAD_binding_3"/>
    <property type="match status" value="1"/>
</dbReference>
<comment type="pathway">
    <text evidence="2 17">Amino-acid biosynthesis; L-threonine biosynthesis; L-threonine from L-aspartate: step 3/5.</text>
</comment>
<evidence type="ECO:0000256" key="10">
    <source>
        <dbReference type="ARBA" id="ARBA00023002"/>
    </source>
</evidence>
<feature type="domain" description="Homoserine dehydrogenase catalytic" evidence="19">
    <location>
        <begin position="152"/>
        <end position="356"/>
    </location>
</feature>
<evidence type="ECO:0000313" key="21">
    <source>
        <dbReference type="EMBL" id="GAO47653.1"/>
    </source>
</evidence>
<sequence length="409" mass="42934">MSKVNLAIVGAGLVGGDFIDQVASYNTRNPSTPLNVISISKSRTALLSQDFAPISLTNWRDALASATTAAPSPAELAQWLSTSPLPVILVDNTSSPDMADAYPLFASKKIHIATPNKKAFSSSNELFQKIQAAAKESGALIYHEASVGAGLPVISTLNDLVATGDRVTKIEGIFSGTLSYIFNEWSPSAGPGTAAFSDVVRVAKEKGYTEPDPRDDLNGLDVARKLTILARLSGLEIESPTSFPVHSLIPSALESATSGDEFLAGLPAHDSEIAQLRTDAESKGQVIRFVGSIDVASKSVAVKLAAFEKSHPFASLKGSDNIISFYTERYGASPLIVQGAGAGAAVTAMGVLADCLKIAGRVLSTLHPNTHLEVLNPGCVYVTVHPVRFADTLDTNSGLKRPSSRLCTA</sequence>
<evidence type="ECO:0000256" key="5">
    <source>
        <dbReference type="ARBA" id="ARBA00013213"/>
    </source>
</evidence>
<evidence type="ECO:0000256" key="12">
    <source>
        <dbReference type="ARBA" id="ARBA00048841"/>
    </source>
</evidence>
<evidence type="ECO:0000256" key="4">
    <source>
        <dbReference type="ARBA" id="ARBA00006753"/>
    </source>
</evidence>
<evidence type="ECO:0000256" key="11">
    <source>
        <dbReference type="ARBA" id="ARBA00023167"/>
    </source>
</evidence>
<keyword evidence="7 14" id="KW-0028">Amino-acid biosynthesis</keyword>
<dbReference type="InterPro" id="IPR005106">
    <property type="entry name" value="Asp/hSer_DH_NAD-bd"/>
</dbReference>
<dbReference type="GO" id="GO:0009088">
    <property type="term" value="P:threonine biosynthetic process"/>
    <property type="evidence" value="ECO:0007669"/>
    <property type="project" value="UniProtKB-UniPathway"/>
</dbReference>
<reference evidence="21 22" key="2">
    <citation type="journal article" date="2014" name="J. Gen. Appl. Microbiol.">
        <title>The early diverging ascomycetous budding yeast Saitoella complicata has three histone deacetylases belonging to the Clr6, Hos2, and Rpd3 lineages.</title>
        <authorList>
            <person name="Nishida H."/>
            <person name="Matsumoto T."/>
            <person name="Kondo S."/>
            <person name="Hamamoto M."/>
            <person name="Yoshikawa H."/>
        </authorList>
    </citation>
    <scope>NUCLEOTIDE SEQUENCE [LARGE SCALE GENOMIC DNA]</scope>
    <source>
        <strain evidence="21 22">NRRL Y-17804</strain>
    </source>
</reference>
<evidence type="ECO:0000313" key="22">
    <source>
        <dbReference type="Proteomes" id="UP000033140"/>
    </source>
</evidence>
<evidence type="ECO:0000256" key="1">
    <source>
        <dbReference type="ARBA" id="ARBA00001920"/>
    </source>
</evidence>
<dbReference type="InterPro" id="IPR019811">
    <property type="entry name" value="HDH_CS"/>
</dbReference>
<dbReference type="PROSITE" id="PS01042">
    <property type="entry name" value="HOMOSER_DHGENASE"/>
    <property type="match status" value="1"/>
</dbReference>
<organism evidence="21 22">
    <name type="scientific">Saitoella complicata (strain BCRC 22490 / CBS 7301 / JCM 7358 / NBRC 10748 / NRRL Y-17804)</name>
    <dbReference type="NCBI Taxonomy" id="698492"/>
    <lineage>
        <taxon>Eukaryota</taxon>
        <taxon>Fungi</taxon>
        <taxon>Dikarya</taxon>
        <taxon>Ascomycota</taxon>
        <taxon>Taphrinomycotina</taxon>
        <taxon>Taphrinomycotina incertae sedis</taxon>
        <taxon>Saitoella</taxon>
    </lineage>
</organism>
<evidence type="ECO:0000256" key="3">
    <source>
        <dbReference type="ARBA" id="ARBA00005062"/>
    </source>
</evidence>
<dbReference type="Gene3D" id="3.30.360.10">
    <property type="entry name" value="Dihydrodipicolinate Reductase, domain 2"/>
    <property type="match status" value="1"/>
</dbReference>
<evidence type="ECO:0000256" key="6">
    <source>
        <dbReference type="ARBA" id="ARBA00013376"/>
    </source>
</evidence>
<dbReference type="Pfam" id="PF00742">
    <property type="entry name" value="Homoserine_dh"/>
    <property type="match status" value="1"/>
</dbReference>
<proteinExistence type="inferred from homology"/>
<keyword evidence="22" id="KW-1185">Reference proteome</keyword>
<dbReference type="GO" id="GO:0050661">
    <property type="term" value="F:NADP binding"/>
    <property type="evidence" value="ECO:0007669"/>
    <property type="project" value="InterPro"/>
</dbReference>
<dbReference type="FunFam" id="3.30.360.10:FF:000006">
    <property type="entry name" value="Bifunctional aspartokinase/homoserine dehydrogenase"/>
    <property type="match status" value="1"/>
</dbReference>
<dbReference type="GO" id="GO:0009090">
    <property type="term" value="P:homoserine biosynthetic process"/>
    <property type="evidence" value="ECO:0007669"/>
    <property type="project" value="TreeGrafter"/>
</dbReference>
<dbReference type="Proteomes" id="UP000033140">
    <property type="component" value="Unassembled WGS sequence"/>
</dbReference>
<feature type="binding site" evidence="16">
    <location>
        <begin position="10"/>
        <end position="15"/>
    </location>
    <ligand>
        <name>NADP(+)</name>
        <dbReference type="ChEBI" id="CHEBI:58349"/>
    </ligand>
</feature>
<name>A0A0E9NCX6_SAICN</name>
<dbReference type="EMBL" id="BACD03000010">
    <property type="protein sequence ID" value="GAO47653.1"/>
    <property type="molecule type" value="Genomic_DNA"/>
</dbReference>
<evidence type="ECO:0000259" key="20">
    <source>
        <dbReference type="Pfam" id="PF03447"/>
    </source>
</evidence>
<feature type="binding site" evidence="16">
    <location>
        <position position="210"/>
    </location>
    <ligand>
        <name>L-homoserine</name>
        <dbReference type="ChEBI" id="CHEBI:57476"/>
    </ligand>
</feature>
<evidence type="ECO:0000256" key="8">
    <source>
        <dbReference type="ARBA" id="ARBA00022697"/>
    </source>
</evidence>
<comment type="pathway">
    <text evidence="3 17">Amino-acid biosynthesis; L-methionine biosynthesis via de novo pathway; L-homoserine from L-aspartate: step 3/3.</text>
</comment>
<dbReference type="PIRSF" id="PIRSF036497">
    <property type="entry name" value="HDH_short"/>
    <property type="match status" value="1"/>
</dbReference>
<gene>
    <name evidence="21" type="ORF">G7K_1852-t1</name>
</gene>
<feature type="domain" description="Aspartate/homoserine dehydrogenase NAD-binding" evidence="20">
    <location>
        <begin position="10"/>
        <end position="144"/>
    </location>
</feature>
<evidence type="ECO:0000256" key="9">
    <source>
        <dbReference type="ARBA" id="ARBA00022857"/>
    </source>
</evidence>
<comment type="cofactor">
    <cofactor evidence="1">
        <name>a metal cation</name>
        <dbReference type="ChEBI" id="CHEBI:25213"/>
    </cofactor>
</comment>
<dbReference type="SUPFAM" id="SSF55347">
    <property type="entry name" value="Glyceraldehyde-3-phosphate dehydrogenase-like, C-terminal domain"/>
    <property type="match status" value="1"/>
</dbReference>
<dbReference type="STRING" id="698492.A0A0E9NCX6"/>
<keyword evidence="11 14" id="KW-0486">Methionine biosynthesis</keyword>
<protein>
    <recommendedName>
        <fullName evidence="6 14">Homoserine dehydrogenase</fullName>
        <shortName evidence="14">HDH</shortName>
        <ecNumber evidence="5 14">1.1.1.3</ecNumber>
    </recommendedName>
</protein>
<reference evidence="21 22" key="3">
    <citation type="journal article" date="2015" name="Genome Announc.">
        <title>Draft Genome Sequence of the Archiascomycetous Yeast Saitoella complicata.</title>
        <authorList>
            <person name="Yamauchi K."/>
            <person name="Kondo S."/>
            <person name="Hamamoto M."/>
            <person name="Takahashi Y."/>
            <person name="Ogura Y."/>
            <person name="Hayashi T."/>
            <person name="Nishida H."/>
        </authorList>
    </citation>
    <scope>NUCLEOTIDE SEQUENCE [LARGE SCALE GENOMIC DNA]</scope>
    <source>
        <strain evidence="21 22">NRRL Y-17804</strain>
    </source>
</reference>
<evidence type="ECO:0000256" key="17">
    <source>
        <dbReference type="RuleBase" id="RU000579"/>
    </source>
</evidence>
<evidence type="ECO:0000256" key="7">
    <source>
        <dbReference type="ARBA" id="ARBA00022605"/>
    </source>
</evidence>
<keyword evidence="9 14" id="KW-0521">NADP</keyword>
<comment type="catalytic activity">
    <reaction evidence="12">
        <text>L-homoserine + NADP(+) = L-aspartate 4-semialdehyde + NADPH + H(+)</text>
        <dbReference type="Rhea" id="RHEA:15761"/>
        <dbReference type="ChEBI" id="CHEBI:15378"/>
        <dbReference type="ChEBI" id="CHEBI:57476"/>
        <dbReference type="ChEBI" id="CHEBI:57783"/>
        <dbReference type="ChEBI" id="CHEBI:58349"/>
        <dbReference type="ChEBI" id="CHEBI:537519"/>
        <dbReference type="EC" id="1.1.1.3"/>
    </reaction>
    <physiologicalReaction direction="right-to-left" evidence="12">
        <dbReference type="Rhea" id="RHEA:15763"/>
    </physiologicalReaction>
</comment>